<dbReference type="EMBL" id="KN831949">
    <property type="protein sequence ID" value="KIO11626.1"/>
    <property type="molecule type" value="Genomic_DNA"/>
</dbReference>
<accession>A0A0C3PRD3</accession>
<dbReference type="InParanoid" id="A0A0C3PRD3"/>
<dbReference type="Proteomes" id="UP000054217">
    <property type="component" value="Unassembled WGS sequence"/>
</dbReference>
<gene>
    <name evidence="1" type="ORF">M404DRAFT_792218</name>
</gene>
<proteinExistence type="predicted"/>
<dbReference type="HOGENOM" id="CLU_2723236_0_0_1"/>
<reference evidence="2" key="2">
    <citation type="submission" date="2015-01" db="EMBL/GenBank/DDBJ databases">
        <title>Evolutionary Origins and Diversification of the Mycorrhizal Mutualists.</title>
        <authorList>
            <consortium name="DOE Joint Genome Institute"/>
            <consortium name="Mycorrhizal Genomics Consortium"/>
            <person name="Kohler A."/>
            <person name="Kuo A."/>
            <person name="Nagy L.G."/>
            <person name="Floudas D."/>
            <person name="Copeland A."/>
            <person name="Barry K.W."/>
            <person name="Cichocki N."/>
            <person name="Veneault-Fourrey C."/>
            <person name="LaButti K."/>
            <person name="Lindquist E.A."/>
            <person name="Lipzen A."/>
            <person name="Lundell T."/>
            <person name="Morin E."/>
            <person name="Murat C."/>
            <person name="Riley R."/>
            <person name="Ohm R."/>
            <person name="Sun H."/>
            <person name="Tunlid A."/>
            <person name="Henrissat B."/>
            <person name="Grigoriev I.V."/>
            <person name="Hibbett D.S."/>
            <person name="Martin F."/>
        </authorList>
    </citation>
    <scope>NUCLEOTIDE SEQUENCE [LARGE SCALE GENOMIC DNA]</scope>
    <source>
        <strain evidence="2">Marx 270</strain>
    </source>
</reference>
<evidence type="ECO:0000313" key="1">
    <source>
        <dbReference type="EMBL" id="KIO11626.1"/>
    </source>
</evidence>
<protein>
    <submittedName>
        <fullName evidence="1">Uncharacterized protein</fullName>
    </submittedName>
</protein>
<organism evidence="1 2">
    <name type="scientific">Pisolithus tinctorius Marx 270</name>
    <dbReference type="NCBI Taxonomy" id="870435"/>
    <lineage>
        <taxon>Eukaryota</taxon>
        <taxon>Fungi</taxon>
        <taxon>Dikarya</taxon>
        <taxon>Basidiomycota</taxon>
        <taxon>Agaricomycotina</taxon>
        <taxon>Agaricomycetes</taxon>
        <taxon>Agaricomycetidae</taxon>
        <taxon>Boletales</taxon>
        <taxon>Sclerodermatineae</taxon>
        <taxon>Pisolithaceae</taxon>
        <taxon>Pisolithus</taxon>
    </lineage>
</organism>
<reference evidence="1 2" key="1">
    <citation type="submission" date="2014-04" db="EMBL/GenBank/DDBJ databases">
        <authorList>
            <consortium name="DOE Joint Genome Institute"/>
            <person name="Kuo A."/>
            <person name="Kohler A."/>
            <person name="Costa M.D."/>
            <person name="Nagy L.G."/>
            <person name="Floudas D."/>
            <person name="Copeland A."/>
            <person name="Barry K.W."/>
            <person name="Cichocki N."/>
            <person name="Veneault-Fourrey C."/>
            <person name="LaButti K."/>
            <person name="Lindquist E.A."/>
            <person name="Lipzen A."/>
            <person name="Lundell T."/>
            <person name="Morin E."/>
            <person name="Murat C."/>
            <person name="Sun H."/>
            <person name="Tunlid A."/>
            <person name="Henrissat B."/>
            <person name="Grigoriev I.V."/>
            <person name="Hibbett D.S."/>
            <person name="Martin F."/>
            <person name="Nordberg H.P."/>
            <person name="Cantor M.N."/>
            <person name="Hua S.X."/>
        </authorList>
    </citation>
    <scope>NUCLEOTIDE SEQUENCE [LARGE SCALE GENOMIC DNA]</scope>
    <source>
        <strain evidence="1 2">Marx 270</strain>
    </source>
</reference>
<keyword evidence="2" id="KW-1185">Reference proteome</keyword>
<name>A0A0C3PRD3_PISTI</name>
<sequence length="72" mass="7975">MLTCNAFTRTLGNNDEKGTDGSTPVFFTGHRHLPLIQAFGDGTLEDCPHVGHTVPDCTHVIWSLSYVRSHHQ</sequence>
<dbReference type="AlphaFoldDB" id="A0A0C3PRD3"/>
<evidence type="ECO:0000313" key="2">
    <source>
        <dbReference type="Proteomes" id="UP000054217"/>
    </source>
</evidence>